<organism evidence="1 2">
    <name type="scientific">Dreissena polymorpha</name>
    <name type="common">Zebra mussel</name>
    <name type="synonym">Mytilus polymorpha</name>
    <dbReference type="NCBI Taxonomy" id="45954"/>
    <lineage>
        <taxon>Eukaryota</taxon>
        <taxon>Metazoa</taxon>
        <taxon>Spiralia</taxon>
        <taxon>Lophotrochozoa</taxon>
        <taxon>Mollusca</taxon>
        <taxon>Bivalvia</taxon>
        <taxon>Autobranchia</taxon>
        <taxon>Heteroconchia</taxon>
        <taxon>Euheterodonta</taxon>
        <taxon>Imparidentia</taxon>
        <taxon>Neoheterodontei</taxon>
        <taxon>Myida</taxon>
        <taxon>Dreissenoidea</taxon>
        <taxon>Dreissenidae</taxon>
        <taxon>Dreissena</taxon>
    </lineage>
</organism>
<sequence>MYFDWIFRSLNAEPDLPNHIMEEEALTYKVLAKGSKRGGKLLVTSNGYSME</sequence>
<reference evidence="1" key="2">
    <citation type="submission" date="2020-11" db="EMBL/GenBank/DDBJ databases">
        <authorList>
            <person name="McCartney M.A."/>
            <person name="Auch B."/>
            <person name="Kono T."/>
            <person name="Mallez S."/>
            <person name="Becker A."/>
            <person name="Gohl D.M."/>
            <person name="Silverstein K.A.T."/>
            <person name="Koren S."/>
            <person name="Bechman K.B."/>
            <person name="Herman A."/>
            <person name="Abrahante J.E."/>
            <person name="Garbe J."/>
        </authorList>
    </citation>
    <scope>NUCLEOTIDE SEQUENCE</scope>
    <source>
        <strain evidence="1">Duluth1</strain>
        <tissue evidence="1">Whole animal</tissue>
    </source>
</reference>
<evidence type="ECO:0000313" key="1">
    <source>
        <dbReference type="EMBL" id="KAH3871881.1"/>
    </source>
</evidence>
<comment type="caution">
    <text evidence="1">The sequence shown here is derived from an EMBL/GenBank/DDBJ whole genome shotgun (WGS) entry which is preliminary data.</text>
</comment>
<protein>
    <submittedName>
        <fullName evidence="1">Uncharacterized protein</fullName>
    </submittedName>
</protein>
<dbReference type="EMBL" id="JAIWYP010000002">
    <property type="protein sequence ID" value="KAH3871881.1"/>
    <property type="molecule type" value="Genomic_DNA"/>
</dbReference>
<proteinExistence type="predicted"/>
<name>A0A9D4M914_DREPO</name>
<dbReference type="AlphaFoldDB" id="A0A9D4M914"/>
<reference evidence="1" key="1">
    <citation type="journal article" date="2019" name="bioRxiv">
        <title>The Genome of the Zebra Mussel, Dreissena polymorpha: A Resource for Invasive Species Research.</title>
        <authorList>
            <person name="McCartney M.A."/>
            <person name="Auch B."/>
            <person name="Kono T."/>
            <person name="Mallez S."/>
            <person name="Zhang Y."/>
            <person name="Obille A."/>
            <person name="Becker A."/>
            <person name="Abrahante J.E."/>
            <person name="Garbe J."/>
            <person name="Badalamenti J.P."/>
            <person name="Herman A."/>
            <person name="Mangelson H."/>
            <person name="Liachko I."/>
            <person name="Sullivan S."/>
            <person name="Sone E.D."/>
            <person name="Koren S."/>
            <person name="Silverstein K.A.T."/>
            <person name="Beckman K.B."/>
            <person name="Gohl D.M."/>
        </authorList>
    </citation>
    <scope>NUCLEOTIDE SEQUENCE</scope>
    <source>
        <strain evidence="1">Duluth1</strain>
        <tissue evidence="1">Whole animal</tissue>
    </source>
</reference>
<dbReference type="Proteomes" id="UP000828390">
    <property type="component" value="Unassembled WGS sequence"/>
</dbReference>
<evidence type="ECO:0000313" key="2">
    <source>
        <dbReference type="Proteomes" id="UP000828390"/>
    </source>
</evidence>
<gene>
    <name evidence="1" type="ORF">DPMN_035096</name>
</gene>
<accession>A0A9D4M914</accession>
<keyword evidence="2" id="KW-1185">Reference proteome</keyword>